<accession>A0A1X7A142</accession>
<proteinExistence type="predicted"/>
<evidence type="ECO:0000256" key="1">
    <source>
        <dbReference type="SAM" id="MobiDB-lite"/>
    </source>
</evidence>
<evidence type="ECO:0000313" key="2">
    <source>
        <dbReference type="EMBL" id="SLN67699.1"/>
    </source>
</evidence>
<protein>
    <submittedName>
        <fullName evidence="2">Uncharacterized protein</fullName>
    </submittedName>
</protein>
<organism evidence="2 3">
    <name type="scientific">Roseovarius gaetbuli</name>
    <dbReference type="NCBI Taxonomy" id="1356575"/>
    <lineage>
        <taxon>Bacteria</taxon>
        <taxon>Pseudomonadati</taxon>
        <taxon>Pseudomonadota</taxon>
        <taxon>Alphaproteobacteria</taxon>
        <taxon>Rhodobacterales</taxon>
        <taxon>Roseobacteraceae</taxon>
        <taxon>Roseovarius</taxon>
    </lineage>
</organism>
<sequence length="79" mass="8402">MADIGGALEPQNILNPGKTGRARLGAPRDAAVWHEFCRDVIGAHVEGARRFRGSGPSFGADPSAEPAEPDQVFLRSVFT</sequence>
<keyword evidence="3" id="KW-1185">Reference proteome</keyword>
<reference evidence="3" key="1">
    <citation type="submission" date="2017-03" db="EMBL/GenBank/DDBJ databases">
        <authorList>
            <person name="Rodrigo-Torres L."/>
            <person name="Arahal R.D."/>
            <person name="Lucena T."/>
        </authorList>
    </citation>
    <scope>NUCLEOTIDE SEQUENCE [LARGE SCALE GENOMIC DNA]</scope>
    <source>
        <strain evidence="3">CECT 8370</strain>
    </source>
</reference>
<dbReference type="AlphaFoldDB" id="A0A1X7A142"/>
<dbReference type="RefSeq" id="WP_085828111.1">
    <property type="nucleotide sequence ID" value="NZ_FWFJ01000039.1"/>
</dbReference>
<dbReference type="EMBL" id="FWFJ01000039">
    <property type="protein sequence ID" value="SLN67699.1"/>
    <property type="molecule type" value="Genomic_DNA"/>
</dbReference>
<feature type="region of interest" description="Disordered" evidence="1">
    <location>
        <begin position="1"/>
        <end position="21"/>
    </location>
</feature>
<evidence type="ECO:0000313" key="3">
    <source>
        <dbReference type="Proteomes" id="UP000194012"/>
    </source>
</evidence>
<feature type="region of interest" description="Disordered" evidence="1">
    <location>
        <begin position="52"/>
        <end position="71"/>
    </location>
</feature>
<gene>
    <name evidence="2" type="ORF">ROG8370_03160</name>
</gene>
<name>A0A1X7A142_9RHOB</name>
<dbReference type="Proteomes" id="UP000194012">
    <property type="component" value="Unassembled WGS sequence"/>
</dbReference>